<evidence type="ECO:0000256" key="7">
    <source>
        <dbReference type="ARBA" id="ARBA00022741"/>
    </source>
</evidence>
<sequence length="108" mass="12348">MRFINNSLLYLRRYSNQRTIHTIRKTLIDENKTREFGSHIADLCRKGDVISLVGEMGSGKTVFCQGFVRQICSDKSLQVTSPTYLLDNLYDSHGINVHHIDLYRLSGG</sequence>
<evidence type="ECO:0000256" key="10">
    <source>
        <dbReference type="ARBA" id="ARBA00032441"/>
    </source>
</evidence>
<comment type="subcellular location">
    <subcellularLocation>
        <location evidence="1">Cytoplasm</location>
    </subcellularLocation>
</comment>
<gene>
    <name evidence="11" type="ORF">AKO1_014274</name>
</gene>
<dbReference type="NCBIfam" id="TIGR00150">
    <property type="entry name" value="T6A_YjeE"/>
    <property type="match status" value="1"/>
</dbReference>
<proteinExistence type="inferred from homology"/>
<dbReference type="GO" id="GO:0005737">
    <property type="term" value="C:cytoplasm"/>
    <property type="evidence" value="ECO:0007669"/>
    <property type="project" value="UniProtKB-SubCell"/>
</dbReference>
<dbReference type="InterPro" id="IPR003442">
    <property type="entry name" value="T6A_TsaE"/>
</dbReference>
<evidence type="ECO:0000313" key="12">
    <source>
        <dbReference type="Proteomes" id="UP001431209"/>
    </source>
</evidence>
<evidence type="ECO:0000256" key="2">
    <source>
        <dbReference type="ARBA" id="ARBA00007599"/>
    </source>
</evidence>
<keyword evidence="12" id="KW-1185">Reference proteome</keyword>
<dbReference type="EMBL" id="JAOPGA020000886">
    <property type="protein sequence ID" value="KAL0482742.1"/>
    <property type="molecule type" value="Genomic_DNA"/>
</dbReference>
<evidence type="ECO:0000256" key="1">
    <source>
        <dbReference type="ARBA" id="ARBA00004496"/>
    </source>
</evidence>
<evidence type="ECO:0000256" key="9">
    <source>
        <dbReference type="ARBA" id="ARBA00022842"/>
    </source>
</evidence>
<name>A0AAW2Z0G2_9EUKA</name>
<dbReference type="InterPro" id="IPR027417">
    <property type="entry name" value="P-loop_NTPase"/>
</dbReference>
<protein>
    <recommendedName>
        <fullName evidence="3">tRNA threonylcarbamoyladenosine biosynthesis protein TsaE</fullName>
    </recommendedName>
    <alternativeName>
        <fullName evidence="10">t(6)A37 threonylcarbamoyladenosine biosynthesis protein TsaE</fullName>
    </alternativeName>
</protein>
<evidence type="ECO:0000256" key="4">
    <source>
        <dbReference type="ARBA" id="ARBA00022490"/>
    </source>
</evidence>
<dbReference type="PANTHER" id="PTHR33540:SF2">
    <property type="entry name" value="TRNA THREONYLCARBAMOYLADENOSINE BIOSYNTHESIS PROTEIN TSAE"/>
    <property type="match status" value="1"/>
</dbReference>
<evidence type="ECO:0000256" key="5">
    <source>
        <dbReference type="ARBA" id="ARBA00022694"/>
    </source>
</evidence>
<dbReference type="SUPFAM" id="SSF52540">
    <property type="entry name" value="P-loop containing nucleoside triphosphate hydrolases"/>
    <property type="match status" value="1"/>
</dbReference>
<evidence type="ECO:0000313" key="11">
    <source>
        <dbReference type="EMBL" id="KAL0482742.1"/>
    </source>
</evidence>
<keyword evidence="6" id="KW-0479">Metal-binding</keyword>
<comment type="similarity">
    <text evidence="2">Belongs to the TsaE family.</text>
</comment>
<accession>A0AAW2Z0G2</accession>
<dbReference type="PANTHER" id="PTHR33540">
    <property type="entry name" value="TRNA THREONYLCARBAMOYLADENOSINE BIOSYNTHESIS PROTEIN TSAE"/>
    <property type="match status" value="1"/>
</dbReference>
<organism evidence="11 12">
    <name type="scientific">Acrasis kona</name>
    <dbReference type="NCBI Taxonomy" id="1008807"/>
    <lineage>
        <taxon>Eukaryota</taxon>
        <taxon>Discoba</taxon>
        <taxon>Heterolobosea</taxon>
        <taxon>Tetramitia</taxon>
        <taxon>Eutetramitia</taxon>
        <taxon>Acrasidae</taxon>
        <taxon>Acrasis</taxon>
    </lineage>
</organism>
<dbReference type="AlphaFoldDB" id="A0AAW2Z0G2"/>
<keyword evidence="8" id="KW-0067">ATP-binding</keyword>
<reference evidence="11 12" key="1">
    <citation type="submission" date="2024-03" db="EMBL/GenBank/DDBJ databases">
        <title>The Acrasis kona genome and developmental transcriptomes reveal deep origins of eukaryotic multicellular pathways.</title>
        <authorList>
            <person name="Sheikh S."/>
            <person name="Fu C.-J."/>
            <person name="Brown M.W."/>
            <person name="Baldauf S.L."/>
        </authorList>
    </citation>
    <scope>NUCLEOTIDE SEQUENCE [LARGE SCALE GENOMIC DNA]</scope>
    <source>
        <strain evidence="11 12">ATCC MYA-3509</strain>
    </source>
</reference>
<dbReference type="Proteomes" id="UP001431209">
    <property type="component" value="Unassembled WGS sequence"/>
</dbReference>
<feature type="non-terminal residue" evidence="11">
    <location>
        <position position="108"/>
    </location>
</feature>
<keyword evidence="5" id="KW-0819">tRNA processing</keyword>
<dbReference type="GO" id="GO:0002949">
    <property type="term" value="P:tRNA threonylcarbamoyladenosine modification"/>
    <property type="evidence" value="ECO:0007669"/>
    <property type="project" value="InterPro"/>
</dbReference>
<keyword evidence="4" id="KW-0963">Cytoplasm</keyword>
<keyword evidence="9" id="KW-0460">Magnesium</keyword>
<dbReference type="GO" id="GO:0005524">
    <property type="term" value="F:ATP binding"/>
    <property type="evidence" value="ECO:0007669"/>
    <property type="project" value="UniProtKB-KW"/>
</dbReference>
<evidence type="ECO:0000256" key="6">
    <source>
        <dbReference type="ARBA" id="ARBA00022723"/>
    </source>
</evidence>
<evidence type="ECO:0000256" key="8">
    <source>
        <dbReference type="ARBA" id="ARBA00022840"/>
    </source>
</evidence>
<evidence type="ECO:0000256" key="3">
    <source>
        <dbReference type="ARBA" id="ARBA00019010"/>
    </source>
</evidence>
<dbReference type="Pfam" id="PF02367">
    <property type="entry name" value="TsaE"/>
    <property type="match status" value="1"/>
</dbReference>
<dbReference type="Gene3D" id="3.40.50.300">
    <property type="entry name" value="P-loop containing nucleotide triphosphate hydrolases"/>
    <property type="match status" value="1"/>
</dbReference>
<dbReference type="GO" id="GO:0046872">
    <property type="term" value="F:metal ion binding"/>
    <property type="evidence" value="ECO:0007669"/>
    <property type="project" value="UniProtKB-KW"/>
</dbReference>
<comment type="caution">
    <text evidence="11">The sequence shown here is derived from an EMBL/GenBank/DDBJ whole genome shotgun (WGS) entry which is preliminary data.</text>
</comment>
<keyword evidence="7" id="KW-0547">Nucleotide-binding</keyword>